<gene>
    <name evidence="2" type="ORF">C8A05DRAFT_30207</name>
</gene>
<keyword evidence="3" id="KW-1185">Reference proteome</keyword>
<comment type="caution">
    <text evidence="2">The sequence shown here is derived from an EMBL/GenBank/DDBJ whole genome shotgun (WGS) entry which is preliminary data.</text>
</comment>
<feature type="compositionally biased region" description="Low complexity" evidence="1">
    <location>
        <begin position="99"/>
        <end position="109"/>
    </location>
</feature>
<dbReference type="EMBL" id="MU855340">
    <property type="protein sequence ID" value="KAK3905969.1"/>
    <property type="molecule type" value="Genomic_DNA"/>
</dbReference>
<evidence type="ECO:0000313" key="2">
    <source>
        <dbReference type="EMBL" id="KAK3905969.1"/>
    </source>
</evidence>
<dbReference type="Gene3D" id="3.40.50.300">
    <property type="entry name" value="P-loop containing nucleotide triphosphate hydrolases"/>
    <property type="match status" value="1"/>
</dbReference>
<dbReference type="AlphaFoldDB" id="A0AAN6MSY3"/>
<reference evidence="2" key="2">
    <citation type="submission" date="2023-05" db="EMBL/GenBank/DDBJ databases">
        <authorList>
            <consortium name="Lawrence Berkeley National Laboratory"/>
            <person name="Steindorff A."/>
            <person name="Hensen N."/>
            <person name="Bonometti L."/>
            <person name="Westerberg I."/>
            <person name="Brannstrom I.O."/>
            <person name="Guillou S."/>
            <person name="Cros-Aarteil S."/>
            <person name="Calhoun S."/>
            <person name="Haridas S."/>
            <person name="Kuo A."/>
            <person name="Mondo S."/>
            <person name="Pangilinan J."/>
            <person name="Riley R."/>
            <person name="Labutti K."/>
            <person name="Andreopoulos B."/>
            <person name="Lipzen A."/>
            <person name="Chen C."/>
            <person name="Yanf M."/>
            <person name="Daum C."/>
            <person name="Ng V."/>
            <person name="Clum A."/>
            <person name="Ohm R."/>
            <person name="Martin F."/>
            <person name="Silar P."/>
            <person name="Natvig D."/>
            <person name="Lalanne C."/>
            <person name="Gautier V."/>
            <person name="Ament-Velasquez S.L."/>
            <person name="Kruys A."/>
            <person name="Hutchinson M.I."/>
            <person name="Powell A.J."/>
            <person name="Barry K."/>
            <person name="Miller A.N."/>
            <person name="Grigoriev I.V."/>
            <person name="Debuchy R."/>
            <person name="Gladieux P."/>
            <person name="Thoren M.H."/>
            <person name="Johannesson H."/>
        </authorList>
    </citation>
    <scope>NUCLEOTIDE SEQUENCE</scope>
    <source>
        <strain evidence="2">CBS 103.79</strain>
    </source>
</reference>
<dbReference type="SUPFAM" id="SSF52540">
    <property type="entry name" value="P-loop containing nucleoside triphosphate hydrolases"/>
    <property type="match status" value="1"/>
</dbReference>
<evidence type="ECO:0000313" key="3">
    <source>
        <dbReference type="Proteomes" id="UP001303889"/>
    </source>
</evidence>
<name>A0AAN6MSY3_9PEZI</name>
<organism evidence="2 3">
    <name type="scientific">Staphylotrichum tortipilum</name>
    <dbReference type="NCBI Taxonomy" id="2831512"/>
    <lineage>
        <taxon>Eukaryota</taxon>
        <taxon>Fungi</taxon>
        <taxon>Dikarya</taxon>
        <taxon>Ascomycota</taxon>
        <taxon>Pezizomycotina</taxon>
        <taxon>Sordariomycetes</taxon>
        <taxon>Sordariomycetidae</taxon>
        <taxon>Sordariales</taxon>
        <taxon>Chaetomiaceae</taxon>
        <taxon>Staphylotrichum</taxon>
    </lineage>
</organism>
<dbReference type="CDD" id="cd00882">
    <property type="entry name" value="Ras_like_GTPase"/>
    <property type="match status" value="1"/>
</dbReference>
<evidence type="ECO:0008006" key="4">
    <source>
        <dbReference type="Google" id="ProtNLM"/>
    </source>
</evidence>
<dbReference type="Proteomes" id="UP001303889">
    <property type="component" value="Unassembled WGS sequence"/>
</dbReference>
<proteinExistence type="predicted"/>
<feature type="region of interest" description="Disordered" evidence="1">
    <location>
        <begin position="97"/>
        <end position="139"/>
    </location>
</feature>
<reference evidence="2" key="1">
    <citation type="journal article" date="2023" name="Mol. Phylogenet. Evol.">
        <title>Genome-scale phylogeny and comparative genomics of the fungal order Sordariales.</title>
        <authorList>
            <person name="Hensen N."/>
            <person name="Bonometti L."/>
            <person name="Westerberg I."/>
            <person name="Brannstrom I.O."/>
            <person name="Guillou S."/>
            <person name="Cros-Aarteil S."/>
            <person name="Calhoun S."/>
            <person name="Haridas S."/>
            <person name="Kuo A."/>
            <person name="Mondo S."/>
            <person name="Pangilinan J."/>
            <person name="Riley R."/>
            <person name="LaButti K."/>
            <person name="Andreopoulos B."/>
            <person name="Lipzen A."/>
            <person name="Chen C."/>
            <person name="Yan M."/>
            <person name="Daum C."/>
            <person name="Ng V."/>
            <person name="Clum A."/>
            <person name="Steindorff A."/>
            <person name="Ohm R.A."/>
            <person name="Martin F."/>
            <person name="Silar P."/>
            <person name="Natvig D.O."/>
            <person name="Lalanne C."/>
            <person name="Gautier V."/>
            <person name="Ament-Velasquez S.L."/>
            <person name="Kruys A."/>
            <person name="Hutchinson M.I."/>
            <person name="Powell A.J."/>
            <person name="Barry K."/>
            <person name="Miller A.N."/>
            <person name="Grigoriev I.V."/>
            <person name="Debuchy R."/>
            <person name="Gladieux P."/>
            <person name="Hiltunen Thoren M."/>
            <person name="Johannesson H."/>
        </authorList>
    </citation>
    <scope>NUCLEOTIDE SEQUENCE</scope>
    <source>
        <strain evidence="2">CBS 103.79</strain>
    </source>
</reference>
<accession>A0AAN6MSY3</accession>
<feature type="compositionally biased region" description="Polar residues" evidence="1">
    <location>
        <begin position="122"/>
        <end position="134"/>
    </location>
</feature>
<dbReference type="InterPro" id="IPR027417">
    <property type="entry name" value="P-loop_NTPase"/>
</dbReference>
<protein>
    <recommendedName>
        <fullName evidence="4">G domain-containing protein</fullName>
    </recommendedName>
</protein>
<evidence type="ECO:0000256" key="1">
    <source>
        <dbReference type="SAM" id="MobiDB-lite"/>
    </source>
</evidence>
<sequence>MSETLRSFHVAGSLDGLDFAGQLREAMVAIKNTLENVWDKLGSVRRLQKPSRWRMWEKMMVVWDEDQLRKWDEILGRQVILLNGLLTAQNHYHAQLEKTQQQPQTQQQQRSHAPRVPEKQSTRTLVQARSSISSEEYDERDAYLRQNTIEYREPWDDSDPDMDDGAPVLDADGSMGIQARLENELAAVEALPQSQADSRMRSLAAGGEMAQKVVNSLKIRAGALVEGHPDMKFRILLMGKQANGKTTLCNKVLGIDLPQSLYGDSTPFDHVYEEQTFDGANPDIVIHDAGGFENGSSKGTDTLRAFLKQRCHDAADVAQRVHCIWYVIACNGSKPIHPIDEQFLRNHFGVAKIPVFVVVTKYDRVVDDCREAAGPGASQRDVEAMAYDEVKRSTLDRLTELARTARDVHGMNVEICTVGLRKRGAEFTPGPYKPAGLRQCG</sequence>